<evidence type="ECO:0000313" key="14">
    <source>
        <dbReference type="Proteomes" id="UP000218615"/>
    </source>
</evidence>
<dbReference type="AlphaFoldDB" id="A0A284VI32"/>
<evidence type="ECO:0000256" key="2">
    <source>
        <dbReference type="ARBA" id="ARBA00004696"/>
    </source>
</evidence>
<evidence type="ECO:0000256" key="8">
    <source>
        <dbReference type="ARBA" id="ARBA00022822"/>
    </source>
</evidence>
<protein>
    <recommendedName>
        <fullName evidence="5 11">Indole-3-glycerol phosphate synthase</fullName>
        <shortName evidence="11">IGPS</shortName>
        <ecNumber evidence="4 11">4.1.1.48</ecNumber>
    </recommendedName>
</protein>
<name>A0A284VI32_9EURY</name>
<dbReference type="Gene3D" id="3.20.20.70">
    <property type="entry name" value="Aldolase class I"/>
    <property type="match status" value="1"/>
</dbReference>
<evidence type="ECO:0000256" key="10">
    <source>
        <dbReference type="ARBA" id="ARBA00023239"/>
    </source>
</evidence>
<dbReference type="InterPro" id="IPR013798">
    <property type="entry name" value="Indole-3-glycerol_P_synth_dom"/>
</dbReference>
<evidence type="ECO:0000256" key="11">
    <source>
        <dbReference type="HAMAP-Rule" id="MF_00134"/>
    </source>
</evidence>
<evidence type="ECO:0000256" key="7">
    <source>
        <dbReference type="ARBA" id="ARBA00022793"/>
    </source>
</evidence>
<sequence length="251" mass="27489">MHQIIDEILESTRKRLPPAGKKGKVISRNFRDSISSRKERNLVPVIAEVKPSSPTRFIMKVNPQDAAEIAELMEAGGAAAISVLTEPQFFKGSIDNLNSVRHVVKIPVLRKDFIIDRSQIYEAESDLVLLIAGVLGDELNYFVDEALSSGREPLVEVHNKNELEAALSTNTNIIGINNRDLTTMKVDISTTERLAPLVSGKIIISESGISTPEDAVRMIDAGADAILVGTSIMQGDVYKKTYELVHALNGR</sequence>
<dbReference type="Pfam" id="PF00218">
    <property type="entry name" value="IGPS"/>
    <property type="match status" value="1"/>
</dbReference>
<dbReference type="Proteomes" id="UP000218615">
    <property type="component" value="Unassembled WGS sequence"/>
</dbReference>
<feature type="domain" description="Indole-3-glycerol phosphate synthase" evidence="12">
    <location>
        <begin position="27"/>
        <end position="241"/>
    </location>
</feature>
<dbReference type="UniPathway" id="UPA00035">
    <property type="reaction ID" value="UER00043"/>
</dbReference>
<dbReference type="GO" id="GO:0004425">
    <property type="term" value="F:indole-3-glycerol-phosphate synthase activity"/>
    <property type="evidence" value="ECO:0007669"/>
    <property type="project" value="UniProtKB-UniRule"/>
</dbReference>
<evidence type="ECO:0000256" key="5">
    <source>
        <dbReference type="ARBA" id="ARBA00018080"/>
    </source>
</evidence>
<dbReference type="InterPro" id="IPR001468">
    <property type="entry name" value="Indole-3-GlycerolPSynthase_CS"/>
</dbReference>
<keyword evidence="14" id="KW-1185">Reference proteome</keyword>
<dbReference type="PROSITE" id="PS00614">
    <property type="entry name" value="IGPS"/>
    <property type="match status" value="1"/>
</dbReference>
<dbReference type="InterPro" id="IPR045186">
    <property type="entry name" value="Indole-3-glycerol_P_synth"/>
</dbReference>
<evidence type="ECO:0000259" key="12">
    <source>
        <dbReference type="Pfam" id="PF00218"/>
    </source>
</evidence>
<organism evidence="13 14">
    <name type="scientific">Candidatus Methanoperedens nitratireducens</name>
    <dbReference type="NCBI Taxonomy" id="1392998"/>
    <lineage>
        <taxon>Archaea</taxon>
        <taxon>Methanobacteriati</taxon>
        <taxon>Methanobacteriota</taxon>
        <taxon>Stenosarchaea group</taxon>
        <taxon>Methanomicrobia</taxon>
        <taxon>Methanosarcinales</taxon>
        <taxon>ANME-2 cluster</taxon>
        <taxon>Candidatus Methanoperedentaceae</taxon>
        <taxon>Candidatus Methanoperedens</taxon>
    </lineage>
</organism>
<reference evidence="14" key="1">
    <citation type="submission" date="2017-06" db="EMBL/GenBank/DDBJ databases">
        <authorList>
            <person name="Cremers G."/>
        </authorList>
    </citation>
    <scope>NUCLEOTIDE SEQUENCE [LARGE SCALE GENOMIC DNA]</scope>
</reference>
<keyword evidence="10 11" id="KW-0456">Lyase</keyword>
<evidence type="ECO:0000256" key="3">
    <source>
        <dbReference type="ARBA" id="ARBA00008737"/>
    </source>
</evidence>
<accession>A0A284VI32</accession>
<proteinExistence type="inferred from homology"/>
<keyword evidence="6 11" id="KW-0028">Amino-acid biosynthesis</keyword>
<dbReference type="EMBL" id="FZMP01000001">
    <property type="protein sequence ID" value="SNQ58923.1"/>
    <property type="molecule type" value="Genomic_DNA"/>
</dbReference>
<dbReference type="HAMAP" id="MF_00134_A">
    <property type="entry name" value="IGPS_A"/>
    <property type="match status" value="1"/>
</dbReference>
<dbReference type="GO" id="GO:0004640">
    <property type="term" value="F:phosphoribosylanthranilate isomerase activity"/>
    <property type="evidence" value="ECO:0007669"/>
    <property type="project" value="TreeGrafter"/>
</dbReference>
<keyword evidence="8 11" id="KW-0822">Tryptophan biosynthesis</keyword>
<comment type="pathway">
    <text evidence="2 11">Amino-acid biosynthesis; L-tryptophan biosynthesis; L-tryptophan from chorismate: step 4/5.</text>
</comment>
<evidence type="ECO:0000256" key="4">
    <source>
        <dbReference type="ARBA" id="ARBA00012362"/>
    </source>
</evidence>
<comment type="similarity">
    <text evidence="3 11">Belongs to the TrpC family.</text>
</comment>
<dbReference type="SUPFAM" id="SSF51366">
    <property type="entry name" value="Ribulose-phoshate binding barrel"/>
    <property type="match status" value="1"/>
</dbReference>
<dbReference type="CDD" id="cd00331">
    <property type="entry name" value="IGPS"/>
    <property type="match status" value="1"/>
</dbReference>
<dbReference type="InterPro" id="IPR013785">
    <property type="entry name" value="Aldolase_TIM"/>
</dbReference>
<evidence type="ECO:0000256" key="9">
    <source>
        <dbReference type="ARBA" id="ARBA00023141"/>
    </source>
</evidence>
<dbReference type="InterPro" id="IPR011060">
    <property type="entry name" value="RibuloseP-bd_barrel"/>
</dbReference>
<keyword evidence="7 11" id="KW-0210">Decarboxylase</keyword>
<evidence type="ECO:0000313" key="13">
    <source>
        <dbReference type="EMBL" id="SNQ58923.1"/>
    </source>
</evidence>
<dbReference type="EC" id="4.1.1.48" evidence="4 11"/>
<evidence type="ECO:0000256" key="1">
    <source>
        <dbReference type="ARBA" id="ARBA00001633"/>
    </source>
</evidence>
<keyword evidence="9 11" id="KW-0057">Aromatic amino acid biosynthesis</keyword>
<gene>
    <name evidence="11 13" type="primary">trpC</name>
    <name evidence="13" type="ORF">MNV_10051</name>
</gene>
<dbReference type="PANTHER" id="PTHR22854:SF2">
    <property type="entry name" value="INDOLE-3-GLYCEROL-PHOSPHATE SYNTHASE"/>
    <property type="match status" value="1"/>
</dbReference>
<dbReference type="PANTHER" id="PTHR22854">
    <property type="entry name" value="TRYPTOPHAN BIOSYNTHESIS PROTEIN"/>
    <property type="match status" value="1"/>
</dbReference>
<dbReference type="GO" id="GO:0000162">
    <property type="term" value="P:L-tryptophan biosynthetic process"/>
    <property type="evidence" value="ECO:0007669"/>
    <property type="project" value="UniProtKB-UniRule"/>
</dbReference>
<dbReference type="RefSeq" id="WP_096203344.1">
    <property type="nucleotide sequence ID" value="NZ_FZMP01000001.1"/>
</dbReference>
<dbReference type="OrthoDB" id="15223at2157"/>
<evidence type="ECO:0000256" key="6">
    <source>
        <dbReference type="ARBA" id="ARBA00022605"/>
    </source>
</evidence>
<comment type="catalytic activity">
    <reaction evidence="1 11">
        <text>1-(2-carboxyphenylamino)-1-deoxy-D-ribulose 5-phosphate + H(+) = (1S,2R)-1-C-(indol-3-yl)glycerol 3-phosphate + CO2 + H2O</text>
        <dbReference type="Rhea" id="RHEA:23476"/>
        <dbReference type="ChEBI" id="CHEBI:15377"/>
        <dbReference type="ChEBI" id="CHEBI:15378"/>
        <dbReference type="ChEBI" id="CHEBI:16526"/>
        <dbReference type="ChEBI" id="CHEBI:58613"/>
        <dbReference type="ChEBI" id="CHEBI:58866"/>
        <dbReference type="EC" id="4.1.1.48"/>
    </reaction>
</comment>